<sequence length="472" mass="49575">MAFSKYILASTALAVAVHASPAPQAPNFPQITAAPSVANGPEDNGFGSQTASLITTFAPAPASSAPAVATSAALKKRTVKPIPPGCSCVWWDPFCFVTQPICPTSKSSTTSNKPASTSTKPATTSSAIATTSTLPACPTSAYTPYYPALATGYTTDPALAATKTATATGACPTTPEAGTYCGFINPLDPCAPQPDGYGPVPSPDTASAFQSDVRLHSMAQTAPTVVPAADGKQYTQVFKDLSGATSAQSYLGLRTLKTYDVKTCAAFCDCTDLCTAFNIFAERDPSLNPTNNDSTYDPGYPTVWGQNCPNPPSMTTFKCTLWGSSIDASTATNVGQKDEDFQIVITASNGYDKTGVTTPPNPVPNPPKPPKSCGGKGIDAPKYCIGQNFFPGPFNPNVCYLYALSLNFANQKAGITQSCKFFNAYYLFKNDKPHGTYCNLYNSEIDISFATYSGGRSGGDQYDCKQSWGFSM</sequence>
<evidence type="ECO:0000256" key="2">
    <source>
        <dbReference type="SAM" id="SignalP"/>
    </source>
</evidence>
<reference evidence="3 4" key="1">
    <citation type="submission" date="2015-07" db="EMBL/GenBank/DDBJ databases">
        <title>Comparative genomics of the Sigatoka disease complex on banana suggests a link between parallel evolutionary changes in Pseudocercospora fijiensis and Pseudocercospora eumusae and increased virulence on the banana host.</title>
        <authorList>
            <person name="Chang T.-C."/>
            <person name="Salvucci A."/>
            <person name="Crous P.W."/>
            <person name="Stergiopoulos I."/>
        </authorList>
    </citation>
    <scope>NUCLEOTIDE SEQUENCE [LARGE SCALE GENOMIC DNA]</scope>
    <source>
        <strain evidence="3 4">CBS 116634</strain>
    </source>
</reference>
<dbReference type="EMBL" id="LFZO01000034">
    <property type="protein sequence ID" value="KXT16562.1"/>
    <property type="molecule type" value="Genomic_DNA"/>
</dbReference>
<evidence type="ECO:0000256" key="1">
    <source>
        <dbReference type="SAM" id="MobiDB-lite"/>
    </source>
</evidence>
<protein>
    <recommendedName>
        <fullName evidence="5">Apple domain-containing protein</fullName>
    </recommendedName>
</protein>
<feature type="chain" id="PRO_5007297624" description="Apple domain-containing protein" evidence="2">
    <location>
        <begin position="20"/>
        <end position="472"/>
    </location>
</feature>
<organism evidence="3 4">
    <name type="scientific">Pseudocercospora musae</name>
    <dbReference type="NCBI Taxonomy" id="113226"/>
    <lineage>
        <taxon>Eukaryota</taxon>
        <taxon>Fungi</taxon>
        <taxon>Dikarya</taxon>
        <taxon>Ascomycota</taxon>
        <taxon>Pezizomycotina</taxon>
        <taxon>Dothideomycetes</taxon>
        <taxon>Dothideomycetidae</taxon>
        <taxon>Mycosphaerellales</taxon>
        <taxon>Mycosphaerellaceae</taxon>
        <taxon>Pseudocercospora</taxon>
    </lineage>
</organism>
<dbReference type="AlphaFoldDB" id="A0A139IPN9"/>
<feature type="signal peptide" evidence="2">
    <location>
        <begin position="1"/>
        <end position="19"/>
    </location>
</feature>
<gene>
    <name evidence="3" type="ORF">AC579_6283</name>
</gene>
<evidence type="ECO:0000313" key="4">
    <source>
        <dbReference type="Proteomes" id="UP000073492"/>
    </source>
</evidence>
<keyword evidence="4" id="KW-1185">Reference proteome</keyword>
<feature type="region of interest" description="Disordered" evidence="1">
    <location>
        <begin position="104"/>
        <end position="125"/>
    </location>
</feature>
<evidence type="ECO:0008006" key="5">
    <source>
        <dbReference type="Google" id="ProtNLM"/>
    </source>
</evidence>
<dbReference type="OrthoDB" id="271448at2759"/>
<dbReference type="STRING" id="113226.A0A139IPN9"/>
<dbReference type="PANTHER" id="PTHR36578">
    <property type="entry name" value="CHROMOSOME 15, WHOLE GENOME SHOTGUN SEQUENCE"/>
    <property type="match status" value="1"/>
</dbReference>
<keyword evidence="2" id="KW-0732">Signal</keyword>
<name>A0A139IPN9_9PEZI</name>
<evidence type="ECO:0000313" key="3">
    <source>
        <dbReference type="EMBL" id="KXT16562.1"/>
    </source>
</evidence>
<comment type="caution">
    <text evidence="3">The sequence shown here is derived from an EMBL/GenBank/DDBJ whole genome shotgun (WGS) entry which is preliminary data.</text>
</comment>
<dbReference type="PANTHER" id="PTHR36578:SF1">
    <property type="entry name" value="APPLE DOMAIN-CONTAINING PROTEIN"/>
    <property type="match status" value="1"/>
</dbReference>
<proteinExistence type="predicted"/>
<dbReference type="Proteomes" id="UP000073492">
    <property type="component" value="Unassembled WGS sequence"/>
</dbReference>
<accession>A0A139IPN9</accession>